<organism evidence="2 3">
    <name type="scientific">Dendryphion nanum</name>
    <dbReference type="NCBI Taxonomy" id="256645"/>
    <lineage>
        <taxon>Eukaryota</taxon>
        <taxon>Fungi</taxon>
        <taxon>Dikarya</taxon>
        <taxon>Ascomycota</taxon>
        <taxon>Pezizomycotina</taxon>
        <taxon>Dothideomycetes</taxon>
        <taxon>Pleosporomycetidae</taxon>
        <taxon>Pleosporales</taxon>
        <taxon>Torulaceae</taxon>
        <taxon>Dendryphion</taxon>
    </lineage>
</organism>
<feature type="transmembrane region" description="Helical" evidence="1">
    <location>
        <begin position="104"/>
        <end position="126"/>
    </location>
</feature>
<protein>
    <submittedName>
        <fullName evidence="2">Uncharacterized protein</fullName>
    </submittedName>
</protein>
<evidence type="ECO:0000313" key="2">
    <source>
        <dbReference type="EMBL" id="KAH7130100.1"/>
    </source>
</evidence>
<reference evidence="2" key="1">
    <citation type="journal article" date="2021" name="Nat. Commun.">
        <title>Genetic determinants of endophytism in the Arabidopsis root mycobiome.</title>
        <authorList>
            <person name="Mesny F."/>
            <person name="Miyauchi S."/>
            <person name="Thiergart T."/>
            <person name="Pickel B."/>
            <person name="Atanasova L."/>
            <person name="Karlsson M."/>
            <person name="Huettel B."/>
            <person name="Barry K.W."/>
            <person name="Haridas S."/>
            <person name="Chen C."/>
            <person name="Bauer D."/>
            <person name="Andreopoulos W."/>
            <person name="Pangilinan J."/>
            <person name="LaButti K."/>
            <person name="Riley R."/>
            <person name="Lipzen A."/>
            <person name="Clum A."/>
            <person name="Drula E."/>
            <person name="Henrissat B."/>
            <person name="Kohler A."/>
            <person name="Grigoriev I.V."/>
            <person name="Martin F.M."/>
            <person name="Hacquard S."/>
        </authorList>
    </citation>
    <scope>NUCLEOTIDE SEQUENCE</scope>
    <source>
        <strain evidence="2">MPI-CAGE-CH-0243</strain>
    </source>
</reference>
<evidence type="ECO:0000313" key="3">
    <source>
        <dbReference type="Proteomes" id="UP000700596"/>
    </source>
</evidence>
<sequence>MYSTILSGLFLGVAILQPRYGFVISSNGPLSPSAAALLTAFMAKTIELTFVMTVLAFLGQVLTRQALSRQGINLARVAMRSWILQPGTLITQWYSVKTAGFSTMGLLCLATAFLSLLYTTATGALVQPQLRLPPPEHKVLAGYVRNSFANPVAAQKECSTPIRTDHDFAGSTCTQLKLSSTCGSNFNRYITLWDTLGRLGNMSVQSRPTIFATLDNNVSISTSWLGSYHSNAESEKFSRIVNNITIAIPHRGVPATARHADNGIIQPQDLQDAGSYTVTARVAAPILNALCVNANRTELAPIIYETWPYAINVTKSTPEDIMRLWPRRAFGTDTNTNNHTVLDDVFGWRDEADTRLEEDRKRPIFFKFPLPGNVIVNHTSYRWGRSMVYILGTRPASQSAPVAKDYFLCSLKAGITTQCSTRYRASSSGQSLEALCNAENRYDGPRESSADVEILPDWRDIGFDFLNSMSLNTGMIDGDASMSRLLTQLQLHTSDLDPQLPSPAEALLAMASCTVLDLTRDFAFFPFWNYTRPVLEEPEIQYFNATIRVTQYMSGSDVPYQKGFIAVLGLTFAINLSILIYFAIIIKIRVVADICEPLILFILGYHSVPDIPFESSLRNGLQKRDFVQLWNIRHQDGKMLIAGKDDKTSLELKDRRTLSKQMHRLGQMRLKSTVAKTDQSSQVALVTHNETQF</sequence>
<keyword evidence="3" id="KW-1185">Reference proteome</keyword>
<dbReference type="AlphaFoldDB" id="A0A9P9IT23"/>
<feature type="transmembrane region" description="Helical" evidence="1">
    <location>
        <begin position="563"/>
        <end position="584"/>
    </location>
</feature>
<keyword evidence="1" id="KW-0812">Transmembrane</keyword>
<comment type="caution">
    <text evidence="2">The sequence shown here is derived from an EMBL/GenBank/DDBJ whole genome shotgun (WGS) entry which is preliminary data.</text>
</comment>
<dbReference type="EMBL" id="JAGMWT010000004">
    <property type="protein sequence ID" value="KAH7130100.1"/>
    <property type="molecule type" value="Genomic_DNA"/>
</dbReference>
<keyword evidence="1" id="KW-0472">Membrane</keyword>
<proteinExistence type="predicted"/>
<gene>
    <name evidence="2" type="ORF">B0J11DRAFT_602333</name>
</gene>
<accession>A0A9P9IT23</accession>
<dbReference type="OrthoDB" id="4721035at2759"/>
<feature type="transmembrane region" description="Helical" evidence="1">
    <location>
        <begin position="37"/>
        <end position="59"/>
    </location>
</feature>
<evidence type="ECO:0000256" key="1">
    <source>
        <dbReference type="SAM" id="Phobius"/>
    </source>
</evidence>
<name>A0A9P9IT23_9PLEO</name>
<keyword evidence="1" id="KW-1133">Transmembrane helix</keyword>
<dbReference type="Proteomes" id="UP000700596">
    <property type="component" value="Unassembled WGS sequence"/>
</dbReference>